<feature type="region of interest" description="Disordered" evidence="1">
    <location>
        <begin position="779"/>
        <end position="799"/>
    </location>
</feature>
<feature type="region of interest" description="Disordered" evidence="1">
    <location>
        <begin position="627"/>
        <end position="646"/>
    </location>
</feature>
<feature type="compositionally biased region" description="Basic and acidic residues" evidence="1">
    <location>
        <begin position="65"/>
        <end position="82"/>
    </location>
</feature>
<feature type="region of interest" description="Disordered" evidence="1">
    <location>
        <begin position="370"/>
        <end position="423"/>
    </location>
</feature>
<feature type="region of interest" description="Disordered" evidence="1">
    <location>
        <begin position="551"/>
        <end position="575"/>
    </location>
</feature>
<evidence type="ECO:0000313" key="3">
    <source>
        <dbReference type="Proteomes" id="UP001652700"/>
    </source>
</evidence>
<feature type="compositionally biased region" description="Basic and acidic residues" evidence="1">
    <location>
        <begin position="179"/>
        <end position="195"/>
    </location>
</feature>
<keyword evidence="3" id="KW-1185">Reference proteome</keyword>
<proteinExistence type="predicted"/>
<feature type="region of interest" description="Disordered" evidence="1">
    <location>
        <begin position="595"/>
        <end position="622"/>
    </location>
</feature>
<organism evidence="2 3">
    <name type="scientific">Diabrotica virgifera virgifera</name>
    <name type="common">western corn rootworm</name>
    <dbReference type="NCBI Taxonomy" id="50390"/>
    <lineage>
        <taxon>Eukaryota</taxon>
        <taxon>Metazoa</taxon>
        <taxon>Ecdysozoa</taxon>
        <taxon>Arthropoda</taxon>
        <taxon>Hexapoda</taxon>
        <taxon>Insecta</taxon>
        <taxon>Pterygota</taxon>
        <taxon>Neoptera</taxon>
        <taxon>Endopterygota</taxon>
        <taxon>Coleoptera</taxon>
        <taxon>Polyphaga</taxon>
        <taxon>Cucujiformia</taxon>
        <taxon>Chrysomeloidea</taxon>
        <taxon>Chrysomelidae</taxon>
        <taxon>Galerucinae</taxon>
        <taxon>Diabroticina</taxon>
        <taxon>Diabroticites</taxon>
        <taxon>Diabrotica</taxon>
    </lineage>
</organism>
<feature type="compositionally biased region" description="Basic and acidic residues" evidence="1">
    <location>
        <begin position="630"/>
        <end position="646"/>
    </location>
</feature>
<dbReference type="EnsemblMetazoa" id="XM_050642214.1">
    <property type="protein sequence ID" value="XP_050498171.1"/>
    <property type="gene ID" value="LOC126879178"/>
</dbReference>
<evidence type="ECO:0000256" key="1">
    <source>
        <dbReference type="SAM" id="MobiDB-lite"/>
    </source>
</evidence>
<dbReference type="RefSeq" id="XP_050498171.1">
    <property type="nucleotide sequence ID" value="XM_050642214.1"/>
</dbReference>
<dbReference type="Proteomes" id="UP001652700">
    <property type="component" value="Unplaced"/>
</dbReference>
<feature type="region of interest" description="Disordered" evidence="1">
    <location>
        <begin position="65"/>
        <end position="90"/>
    </location>
</feature>
<feature type="compositionally biased region" description="Polar residues" evidence="1">
    <location>
        <begin position="595"/>
        <end position="613"/>
    </location>
</feature>
<feature type="compositionally biased region" description="Polar residues" evidence="1">
    <location>
        <begin position="143"/>
        <end position="161"/>
    </location>
</feature>
<name>A0ABM5JJQ2_DIAVI</name>
<dbReference type="PANTHER" id="PTHR10773">
    <property type="entry name" value="DNA-DIRECTED RNA POLYMERASES I, II, AND III SUBUNIT RPABC2"/>
    <property type="match status" value="1"/>
</dbReference>
<evidence type="ECO:0000313" key="2">
    <source>
        <dbReference type="EnsemblMetazoa" id="XP_050498171.1"/>
    </source>
</evidence>
<dbReference type="PANTHER" id="PTHR10773:SF19">
    <property type="match status" value="1"/>
</dbReference>
<dbReference type="GeneID" id="126879178"/>
<reference evidence="2" key="1">
    <citation type="submission" date="2025-05" db="UniProtKB">
        <authorList>
            <consortium name="EnsemblMetazoa"/>
        </authorList>
    </citation>
    <scope>IDENTIFICATION</scope>
</reference>
<accession>A0ABM5JJQ2</accession>
<feature type="region of interest" description="Disordered" evidence="1">
    <location>
        <begin position="143"/>
        <end position="195"/>
    </location>
</feature>
<feature type="compositionally biased region" description="Basic and acidic residues" evidence="1">
    <location>
        <begin position="405"/>
        <end position="421"/>
    </location>
</feature>
<feature type="compositionally biased region" description="Polar residues" evidence="1">
    <location>
        <begin position="370"/>
        <end position="399"/>
    </location>
</feature>
<protein>
    <submittedName>
        <fullName evidence="2">Uncharacterized protein</fullName>
    </submittedName>
</protein>
<sequence length="881" mass="102020">MNTIKLDIMEIKQETSEIQCKTEVCDDFNDGLLLDNIKMEIKEEPKIENTNDTFDCVDVKEYPIKTDTEQDEDKLGTSHEEQTKEDDDCPMTSFLKQLSQESSRSNAVGDWEPQETEILHSEVFSPTSGNRLLKDLDYPASLSDNYEPLSSDSETGNVTSESKSDHDKQNYSYQITEDTEQKETSKRKVKQEGTWKRNIRKAKRVKGESYTTYRGIVKPPRPLLPAPCLAKPKHKCKELVNEQDREKIYREFSGLSCSDEQRQFLCSHIEQNPKKRTTRNLEQSRKTFTCSYYFTVNGTKCVVCREFFMATLNVTDAFMRSSIKTRYSNGVLEKDRRGNHTPSNKLSEKAEQSIRNRLLGDLDYPASLSDNYAPLSSDSETDNGTSESNSDQNKQNCSYQIIEGPEQKETSKRKVKQEGTWKRNIRKAKRVKGESYTTYRGIVKPPRPLLPTPCLAKPKHKCKDLVNEQDREKIYREFSGLNCSDEQRQFLCSHIEQNPKKRTTRNLKQSRKTFTCSYYFTVNGTKCVVCREFFMATLNVTDAFMRSSIKTRSSSEVLEKERRGNHTPNKLSEKVEQSIRNRLLGDLDYPASLSDNYEPLSSDSETDNGTSESSSDHNKQNCSYQIIEGTEQKETSKRKVKQEGAWKRNIRKAKRVKGESYTTYGGIVKPPRPLLPAPCLAKPKHKCKELVNEQDREKIYREFRGLSCSDEQRQFLCSHIEQNPKKRTTRNIEQSRKTFTCSYYFTVNGTKCVVCREFFMATLNVTDAFMRSSIKNRSSNGVLEKDRPGKRTPSNKISEKVEQSIRDHILSFPSVEIHYCGEESRKKYLSASLNISIMYRLYKDICNSKNARLVGFEKYRQIFKEYDLEFFRPKKDQCKKC</sequence>